<dbReference type="GO" id="GO:0003887">
    <property type="term" value="F:DNA-directed DNA polymerase activity"/>
    <property type="evidence" value="ECO:0007669"/>
    <property type="project" value="UniProtKB-KW"/>
</dbReference>
<dbReference type="SUPFAM" id="SSF48019">
    <property type="entry name" value="post-AAA+ oligomerization domain-like"/>
    <property type="match status" value="1"/>
</dbReference>
<dbReference type="InterPro" id="IPR012763">
    <property type="entry name" value="DNA_pol_III_sug/sutau_N"/>
</dbReference>
<keyword evidence="5" id="KW-0479">Metal-binding</keyword>
<dbReference type="FunFam" id="1.20.272.10:FF:000003">
    <property type="entry name" value="DNA polymerase III subunit gamma/tau"/>
    <property type="match status" value="1"/>
</dbReference>
<keyword evidence="8 11" id="KW-0067">ATP-binding</keyword>
<dbReference type="Gene3D" id="3.40.50.300">
    <property type="entry name" value="P-loop containing nucleotide triphosphate hydrolases"/>
    <property type="match status" value="1"/>
</dbReference>
<comment type="subunit">
    <text evidence="11">DNA polymerase III contains a core (composed of alpha, epsilon and theta chains) that associates with a tau subunit. This core dimerizes to form the POLIII' complex. PolIII' associates with the gamma complex (composed of gamma, delta, delta', psi and chi chains) and with the beta chain to form the complete DNA polymerase III complex.</text>
</comment>
<dbReference type="InterPro" id="IPR001270">
    <property type="entry name" value="ClpA/B"/>
</dbReference>
<sequence length="566" mass="61682">MSYQVLARKWRPRNFSELVGQSHVVKVLGNGLAEGRVHHAFLFTGTRGVGKTTIARILAKSLNCEQGITSTPCGECENCVAIDEGRFVDLLEIDAASRTKVDDTREILDNVQYAPTRGRFKVYLIDEVHMLSRHSFNALLKTLEEPPEHVKFVLATTDPQQIPVTILSRCLQFNLRRLNTEEIGGQMRRILEAEGIEAEEAAIELLARAADGSMRDGLSLLDQALAGSGKLLEADVRDMLGSVEQRHVHAILEGLADDDPAAAIAAVGEVFAQARGMGQLLADLAEALHRIALIQQLRDYRDDSRADWEELVDLAARLDTEDVQLWYQIAITGRRDLPLAPSERSGCEMTILRMFAFQPAEAAGEQGGAGSGASTASGRPSGGSADAGTTSALAGSGSVHESRPAQAKPAQASPPLASASASASGPATRGEATPLRSDTWPQVLEELPLTDSFRTVAAMLVVGRYDRPKVEFTAARDDMVLISERFRRALEEAMTEWAGEPLRITIQPVDDDELATPAMLEEQQIARTQAEAEEAIDSDPFVRRLVEHFDAEVVRESIRPINTRSH</sequence>
<organism evidence="14 15">
    <name type="scientific">Wenzhouxiangella sediminis</name>
    <dbReference type="NCBI Taxonomy" id="1792836"/>
    <lineage>
        <taxon>Bacteria</taxon>
        <taxon>Pseudomonadati</taxon>
        <taxon>Pseudomonadota</taxon>
        <taxon>Gammaproteobacteria</taxon>
        <taxon>Chromatiales</taxon>
        <taxon>Wenzhouxiangellaceae</taxon>
        <taxon>Wenzhouxiangella</taxon>
    </lineage>
</organism>
<dbReference type="FunFam" id="3.40.50.300:FF:000014">
    <property type="entry name" value="DNA polymerase III subunit gamma/tau"/>
    <property type="match status" value="1"/>
</dbReference>
<dbReference type="Gene3D" id="3.30.300.150">
    <property type="entry name" value="DNA polymerase III, tau subunit, domain V"/>
    <property type="match status" value="1"/>
</dbReference>
<dbReference type="EMBL" id="QUZK01000009">
    <property type="protein sequence ID" value="RFF32421.1"/>
    <property type="molecule type" value="Genomic_DNA"/>
</dbReference>
<dbReference type="GO" id="GO:0046872">
    <property type="term" value="F:metal ion binding"/>
    <property type="evidence" value="ECO:0007669"/>
    <property type="project" value="UniProtKB-KW"/>
</dbReference>
<dbReference type="PRINTS" id="PR00300">
    <property type="entry name" value="CLPPROTEASEA"/>
</dbReference>
<dbReference type="SMART" id="SM00382">
    <property type="entry name" value="AAA"/>
    <property type="match status" value="1"/>
</dbReference>
<dbReference type="FunFam" id="1.10.8.60:FF:000013">
    <property type="entry name" value="DNA polymerase III subunit gamma/tau"/>
    <property type="match status" value="1"/>
</dbReference>
<dbReference type="RefSeq" id="WP_116649364.1">
    <property type="nucleotide sequence ID" value="NZ_QUZK01000009.1"/>
</dbReference>
<dbReference type="EC" id="2.7.7.7" evidence="11"/>
<dbReference type="Pfam" id="PF12170">
    <property type="entry name" value="DNA_pol3_tau_5"/>
    <property type="match status" value="1"/>
</dbReference>
<feature type="domain" description="AAA+ ATPase" evidence="13">
    <location>
        <begin position="37"/>
        <end position="178"/>
    </location>
</feature>
<dbReference type="InterPro" id="IPR022754">
    <property type="entry name" value="DNA_pol_III_gamma-3"/>
</dbReference>
<feature type="region of interest" description="Disordered" evidence="12">
    <location>
        <begin position="363"/>
        <end position="439"/>
    </location>
</feature>
<evidence type="ECO:0000256" key="8">
    <source>
        <dbReference type="ARBA" id="ARBA00022840"/>
    </source>
</evidence>
<feature type="compositionally biased region" description="Low complexity" evidence="12">
    <location>
        <begin position="404"/>
        <end position="427"/>
    </location>
</feature>
<evidence type="ECO:0000256" key="1">
    <source>
        <dbReference type="ARBA" id="ARBA00006360"/>
    </source>
</evidence>
<gene>
    <name evidence="11" type="primary">dnaX</name>
    <name evidence="14" type="ORF">DZC52_01550</name>
</gene>
<evidence type="ECO:0000256" key="12">
    <source>
        <dbReference type="SAM" id="MobiDB-lite"/>
    </source>
</evidence>
<dbReference type="Pfam" id="PF22608">
    <property type="entry name" value="DNAX_ATPase_lid"/>
    <property type="match status" value="1"/>
</dbReference>
<keyword evidence="6 11" id="KW-0547">Nucleotide-binding</keyword>
<evidence type="ECO:0000256" key="4">
    <source>
        <dbReference type="ARBA" id="ARBA00022705"/>
    </source>
</evidence>
<accession>A0A3E1KCB7</accession>
<dbReference type="InterPro" id="IPR045085">
    <property type="entry name" value="HLD_clamp_pol_III_gamma_tau"/>
</dbReference>
<keyword evidence="9 11" id="KW-0239">DNA-directed DNA polymerase</keyword>
<protein>
    <recommendedName>
        <fullName evidence="11">DNA polymerase III subunit gamma/tau</fullName>
        <ecNumber evidence="11">2.7.7.7</ecNumber>
    </recommendedName>
</protein>
<proteinExistence type="inferred from homology"/>
<dbReference type="Pfam" id="PF13177">
    <property type="entry name" value="DNA_pol3_delta2"/>
    <property type="match status" value="1"/>
</dbReference>
<evidence type="ECO:0000256" key="10">
    <source>
        <dbReference type="ARBA" id="ARBA00049244"/>
    </source>
</evidence>
<dbReference type="InterPro" id="IPR038249">
    <property type="entry name" value="PolIII_tau_V_sf"/>
</dbReference>
<dbReference type="Gene3D" id="1.20.272.10">
    <property type="match status" value="1"/>
</dbReference>
<comment type="catalytic activity">
    <reaction evidence="10 11">
        <text>DNA(n) + a 2'-deoxyribonucleoside 5'-triphosphate = DNA(n+1) + diphosphate</text>
        <dbReference type="Rhea" id="RHEA:22508"/>
        <dbReference type="Rhea" id="RHEA-COMP:17339"/>
        <dbReference type="Rhea" id="RHEA-COMP:17340"/>
        <dbReference type="ChEBI" id="CHEBI:33019"/>
        <dbReference type="ChEBI" id="CHEBI:61560"/>
        <dbReference type="ChEBI" id="CHEBI:173112"/>
        <dbReference type="EC" id="2.7.7.7"/>
    </reaction>
</comment>
<comment type="similarity">
    <text evidence="1 11">Belongs to the DnaX/STICHEL family.</text>
</comment>
<keyword evidence="7" id="KW-0862">Zinc</keyword>
<feature type="compositionally biased region" description="Low complexity" evidence="12">
    <location>
        <begin position="372"/>
        <end position="384"/>
    </location>
</feature>
<dbReference type="InterPro" id="IPR003593">
    <property type="entry name" value="AAA+_ATPase"/>
</dbReference>
<evidence type="ECO:0000256" key="2">
    <source>
        <dbReference type="ARBA" id="ARBA00022679"/>
    </source>
</evidence>
<comment type="function">
    <text evidence="11">DNA polymerase III is a complex, multichain enzyme responsible for most of the replicative synthesis in bacteria. This DNA polymerase also exhibits 3' to 5' exonuclease activity.</text>
</comment>
<dbReference type="NCBIfam" id="TIGR02397">
    <property type="entry name" value="dnaX_nterm"/>
    <property type="match status" value="1"/>
</dbReference>
<dbReference type="GO" id="GO:0003677">
    <property type="term" value="F:DNA binding"/>
    <property type="evidence" value="ECO:0007669"/>
    <property type="project" value="InterPro"/>
</dbReference>
<evidence type="ECO:0000256" key="5">
    <source>
        <dbReference type="ARBA" id="ARBA00022723"/>
    </source>
</evidence>
<dbReference type="Gene3D" id="1.10.8.60">
    <property type="match status" value="1"/>
</dbReference>
<evidence type="ECO:0000256" key="11">
    <source>
        <dbReference type="RuleBase" id="RU364063"/>
    </source>
</evidence>
<dbReference type="GO" id="GO:0006261">
    <property type="term" value="P:DNA-templated DNA replication"/>
    <property type="evidence" value="ECO:0007669"/>
    <property type="project" value="TreeGrafter"/>
</dbReference>
<keyword evidence="2 11" id="KW-0808">Transferase</keyword>
<dbReference type="InterPro" id="IPR008921">
    <property type="entry name" value="DNA_pol3_clamp-load_cplx_C"/>
</dbReference>
<dbReference type="InterPro" id="IPR050238">
    <property type="entry name" value="DNA_Rep/Repair_Clamp_Loader"/>
</dbReference>
<evidence type="ECO:0000256" key="3">
    <source>
        <dbReference type="ARBA" id="ARBA00022695"/>
    </source>
</evidence>
<keyword evidence="15" id="KW-1185">Reference proteome</keyword>
<name>A0A3E1KCB7_9GAMM</name>
<comment type="caution">
    <text evidence="14">The sequence shown here is derived from an EMBL/GenBank/DDBJ whole genome shotgun (WGS) entry which is preliminary data.</text>
</comment>
<dbReference type="GO" id="GO:0005524">
    <property type="term" value="F:ATP binding"/>
    <property type="evidence" value="ECO:0007669"/>
    <property type="project" value="UniProtKB-KW"/>
</dbReference>
<dbReference type="PANTHER" id="PTHR11669">
    <property type="entry name" value="REPLICATION FACTOR C / DNA POLYMERASE III GAMMA-TAU SUBUNIT"/>
    <property type="match status" value="1"/>
</dbReference>
<evidence type="ECO:0000256" key="9">
    <source>
        <dbReference type="ARBA" id="ARBA00022932"/>
    </source>
</evidence>
<evidence type="ECO:0000313" key="14">
    <source>
        <dbReference type="EMBL" id="RFF32421.1"/>
    </source>
</evidence>
<dbReference type="InterPro" id="IPR021029">
    <property type="entry name" value="DNA_pol_III_tau_dom-5"/>
</dbReference>
<evidence type="ECO:0000259" key="13">
    <source>
        <dbReference type="SMART" id="SM00382"/>
    </source>
</evidence>
<evidence type="ECO:0000256" key="7">
    <source>
        <dbReference type="ARBA" id="ARBA00022833"/>
    </source>
</evidence>
<dbReference type="CDD" id="cd00009">
    <property type="entry name" value="AAA"/>
    <property type="match status" value="1"/>
</dbReference>
<dbReference type="NCBIfam" id="NF004046">
    <property type="entry name" value="PRK05563.1"/>
    <property type="match status" value="1"/>
</dbReference>
<keyword evidence="3 11" id="KW-0548">Nucleotidyltransferase</keyword>
<evidence type="ECO:0000313" key="15">
    <source>
        <dbReference type="Proteomes" id="UP000260351"/>
    </source>
</evidence>
<dbReference type="OrthoDB" id="9810148at2"/>
<dbReference type="AlphaFoldDB" id="A0A3E1KCB7"/>
<dbReference type="InterPro" id="IPR027417">
    <property type="entry name" value="P-loop_NTPase"/>
</dbReference>
<evidence type="ECO:0000256" key="6">
    <source>
        <dbReference type="ARBA" id="ARBA00022741"/>
    </source>
</evidence>
<dbReference type="Pfam" id="PF12169">
    <property type="entry name" value="DNA_pol3_gamma3"/>
    <property type="match status" value="1"/>
</dbReference>
<keyword evidence="4 11" id="KW-0235">DNA replication</keyword>
<dbReference type="Proteomes" id="UP000260351">
    <property type="component" value="Unassembled WGS sequence"/>
</dbReference>
<dbReference type="SUPFAM" id="SSF52540">
    <property type="entry name" value="P-loop containing nucleoside triphosphate hydrolases"/>
    <property type="match status" value="1"/>
</dbReference>
<reference evidence="14 15" key="1">
    <citation type="submission" date="2018-08" db="EMBL/GenBank/DDBJ databases">
        <title>Wenzhouxiangella salilacus sp. nov., a novel bacterium isolated from a saline lake in Xinjiang Province, China.</title>
        <authorList>
            <person name="Han S."/>
        </authorList>
    </citation>
    <scope>NUCLEOTIDE SEQUENCE [LARGE SCALE GENOMIC DNA]</scope>
    <source>
        <strain evidence="14 15">XDB06</strain>
    </source>
</reference>
<dbReference type="PANTHER" id="PTHR11669:SF0">
    <property type="entry name" value="PROTEIN STICHEL-LIKE 2"/>
    <property type="match status" value="1"/>
</dbReference>
<dbReference type="NCBIfam" id="NF005942">
    <property type="entry name" value="PRK07994.1"/>
    <property type="match status" value="1"/>
</dbReference>
<dbReference type="GO" id="GO:0009360">
    <property type="term" value="C:DNA polymerase III complex"/>
    <property type="evidence" value="ECO:0007669"/>
    <property type="project" value="InterPro"/>
</dbReference>